<dbReference type="EMBL" id="MDYN01000198">
    <property type="protein sequence ID" value="OQD73760.1"/>
    <property type="molecule type" value="Genomic_DNA"/>
</dbReference>
<keyword evidence="1" id="KW-1133">Transmembrane helix</keyword>
<dbReference type="EMBL" id="MDYN01000089">
    <property type="protein sequence ID" value="OQD78092.1"/>
    <property type="molecule type" value="Genomic_DNA"/>
</dbReference>
<keyword evidence="1" id="KW-0472">Membrane</keyword>
<sequence>MDLSAAGTNALSYTLSHKSLPPPSLNHACKLHGTPTSRPFQVFGYSGASKATPVIRVSSPVIDKVPTRAVASRTSTVNLTNTAFPTVLSYPRTTSQRTISSHVPQHDIQSATTSQQNVASLPSTLVSTTSSSLSGSTSEFNGAGSERGNLPAVTAIIVLISFIWLLWQ</sequence>
<evidence type="ECO:0000313" key="3">
    <source>
        <dbReference type="EMBL" id="OQD73753.1"/>
    </source>
</evidence>
<evidence type="ECO:0000256" key="1">
    <source>
        <dbReference type="SAM" id="Phobius"/>
    </source>
</evidence>
<proteinExistence type="predicted"/>
<dbReference type="EMBL" id="MDYN01000214">
    <property type="protein sequence ID" value="OQD73311.1"/>
    <property type="molecule type" value="Genomic_DNA"/>
</dbReference>
<protein>
    <submittedName>
        <fullName evidence="2">Uncharacterized protein</fullName>
    </submittedName>
</protein>
<reference evidence="6" key="2">
    <citation type="journal article" date="2017" name="Nat. Microbiol.">
        <title>Global analysis of biosynthetic gene clusters reveals vast potential of secondary metabolite production in Penicillium species.</title>
        <authorList>
            <person name="Nielsen J.C."/>
            <person name="Grijseels S."/>
            <person name="Prigent S."/>
            <person name="Ji B."/>
            <person name="Dainat J."/>
            <person name="Nielsen K.F."/>
            <person name="Frisvad J.C."/>
            <person name="Workman M."/>
            <person name="Nielsen J."/>
        </authorList>
    </citation>
    <scope>NUCLEOTIDE SEQUENCE [LARGE SCALE GENOMIC DNA]</scope>
    <source>
        <strain evidence="6">IBT 31811</strain>
    </source>
</reference>
<evidence type="ECO:0000313" key="5">
    <source>
        <dbReference type="EMBL" id="OQD78092.1"/>
    </source>
</evidence>
<organism evidence="2 6">
    <name type="scientific">Penicillium antarcticum</name>
    <dbReference type="NCBI Taxonomy" id="416450"/>
    <lineage>
        <taxon>Eukaryota</taxon>
        <taxon>Fungi</taxon>
        <taxon>Dikarya</taxon>
        <taxon>Ascomycota</taxon>
        <taxon>Pezizomycotina</taxon>
        <taxon>Eurotiomycetes</taxon>
        <taxon>Eurotiomycetidae</taxon>
        <taxon>Eurotiales</taxon>
        <taxon>Aspergillaceae</taxon>
        <taxon>Penicillium</taxon>
    </lineage>
</organism>
<reference evidence="2" key="1">
    <citation type="submission" date="2016-08" db="EMBL/GenBank/DDBJ databases">
        <title>Uncovering the secondary metabolism of Penicillium species provides insights into the evolution of 6-MSA pathways.</title>
        <authorList>
            <person name="Nielsen J.C."/>
            <person name="Nielsen J."/>
        </authorList>
    </citation>
    <scope>NUCLEOTIDE SEQUENCE [LARGE SCALE GENOMIC DNA]</scope>
    <source>
        <strain evidence="2">IBT 31811</strain>
    </source>
</reference>
<accession>A0A1V6P8J9</accession>
<keyword evidence="6" id="KW-1185">Reference proteome</keyword>
<dbReference type="AlphaFoldDB" id="A0A1V6P8J9"/>
<evidence type="ECO:0000313" key="4">
    <source>
        <dbReference type="EMBL" id="OQD73760.1"/>
    </source>
</evidence>
<keyword evidence="1" id="KW-0812">Transmembrane</keyword>
<feature type="transmembrane region" description="Helical" evidence="1">
    <location>
        <begin position="150"/>
        <end position="167"/>
    </location>
</feature>
<name>A0A1V6P8J9_9EURO</name>
<comment type="caution">
    <text evidence="2">The sequence shown here is derived from an EMBL/GenBank/DDBJ whole genome shotgun (WGS) entry which is preliminary data.</text>
</comment>
<dbReference type="EMBL" id="MDYN01000200">
    <property type="protein sequence ID" value="OQD73753.1"/>
    <property type="molecule type" value="Genomic_DNA"/>
</dbReference>
<evidence type="ECO:0000313" key="6">
    <source>
        <dbReference type="Proteomes" id="UP000191672"/>
    </source>
</evidence>
<dbReference type="Proteomes" id="UP000191672">
    <property type="component" value="Unassembled WGS sequence"/>
</dbReference>
<evidence type="ECO:0000313" key="2">
    <source>
        <dbReference type="EMBL" id="OQD73311.1"/>
    </source>
</evidence>
<gene>
    <name evidence="5" type="ORF">PENANT_c089G03026</name>
    <name evidence="4" type="ORF">PENANT_c198G10029</name>
    <name evidence="3" type="ORF">PENANT_c200G11420</name>
    <name evidence="2" type="ORF">PENANT_c214G10545</name>
</gene>